<evidence type="ECO:0000256" key="8">
    <source>
        <dbReference type="ARBA" id="ARBA00023485"/>
    </source>
</evidence>
<keyword evidence="10" id="KW-1185">Reference proteome</keyword>
<evidence type="ECO:0000256" key="3">
    <source>
        <dbReference type="ARBA" id="ARBA00022989"/>
    </source>
</evidence>
<dbReference type="EnsemblMetazoa" id="AEPI010555-RA">
    <property type="protein sequence ID" value="AEPI010555-PA"/>
    <property type="gene ID" value="AEPI010555"/>
</dbReference>
<reference evidence="10" key="1">
    <citation type="submission" date="2013-03" db="EMBL/GenBank/DDBJ databases">
        <title>The Genome Sequence of Anopheles epiroticus epiroticus2.</title>
        <authorList>
            <consortium name="The Broad Institute Genomics Platform"/>
            <person name="Neafsey D.E."/>
            <person name="Howell P."/>
            <person name="Walker B."/>
            <person name="Young S.K."/>
            <person name="Zeng Q."/>
            <person name="Gargeya S."/>
            <person name="Fitzgerald M."/>
            <person name="Haas B."/>
            <person name="Abouelleil A."/>
            <person name="Allen A.W."/>
            <person name="Alvarado L."/>
            <person name="Arachchi H.M."/>
            <person name="Berlin A.M."/>
            <person name="Chapman S.B."/>
            <person name="Gainer-Dewar J."/>
            <person name="Goldberg J."/>
            <person name="Griggs A."/>
            <person name="Gujja S."/>
            <person name="Hansen M."/>
            <person name="Howarth C."/>
            <person name="Imamovic A."/>
            <person name="Ireland A."/>
            <person name="Larimer J."/>
            <person name="McCowan C."/>
            <person name="Murphy C."/>
            <person name="Pearson M."/>
            <person name="Poon T.W."/>
            <person name="Priest M."/>
            <person name="Roberts A."/>
            <person name="Saif S."/>
            <person name="Shea T."/>
            <person name="Sisk P."/>
            <person name="Sykes S."/>
            <person name="Wortman J."/>
            <person name="Nusbaum C."/>
            <person name="Birren B."/>
        </authorList>
    </citation>
    <scope>NUCLEOTIDE SEQUENCE [LARGE SCALE GENOMIC DNA]</scope>
    <source>
        <strain evidence="10">Epiroticus2</strain>
    </source>
</reference>
<dbReference type="VEuPathDB" id="VectorBase:AEPI010555"/>
<dbReference type="GO" id="GO:2000640">
    <property type="term" value="P:positive regulation of SREBP signaling pathway"/>
    <property type="evidence" value="ECO:0007669"/>
    <property type="project" value="InterPro"/>
</dbReference>
<comment type="similarity">
    <text evidence="7">Belongs to the SPRING family.</text>
</comment>
<keyword evidence="2" id="KW-0812">Transmembrane</keyword>
<reference evidence="9" key="2">
    <citation type="submission" date="2020-05" db="UniProtKB">
        <authorList>
            <consortium name="EnsemblMetazoa"/>
        </authorList>
    </citation>
    <scope>IDENTIFICATION</scope>
    <source>
        <strain evidence="9">Epiroticus2</strain>
    </source>
</reference>
<dbReference type="InterPro" id="IPR019352">
    <property type="entry name" value="SPRING1"/>
</dbReference>
<comment type="subcellular location">
    <subcellularLocation>
        <location evidence="1">Golgi apparatus membrane</location>
        <topology evidence="1">Single-pass membrane protein</topology>
    </subcellularLocation>
</comment>
<keyword evidence="5" id="KW-0472">Membrane</keyword>
<keyword evidence="3" id="KW-1133">Transmembrane helix</keyword>
<dbReference type="AlphaFoldDB" id="A0A182PUB9"/>
<keyword evidence="6" id="KW-0325">Glycoprotein</keyword>
<evidence type="ECO:0000313" key="9">
    <source>
        <dbReference type="EnsemblMetazoa" id="AEPI010555-PA"/>
    </source>
</evidence>
<evidence type="ECO:0000256" key="7">
    <source>
        <dbReference type="ARBA" id="ARBA00023461"/>
    </source>
</evidence>
<evidence type="ECO:0000256" key="6">
    <source>
        <dbReference type="ARBA" id="ARBA00023180"/>
    </source>
</evidence>
<proteinExistence type="inferred from homology"/>
<evidence type="ECO:0000256" key="4">
    <source>
        <dbReference type="ARBA" id="ARBA00023034"/>
    </source>
</evidence>
<sequence length="250" mass="28006">MCYVVITKFFRRRLVLAIIFLLSFSYCMVHLIQRNNSFNLNADYLQTQQLLRSKNIIWNKARHIRPGAKLAEVLVGSASTIANETDEDRGGEQPAPSNSCRNSIQGKSLLVDDRGYVCARTELLANGCCSENADTVKLFSCYTCRPNRCCAVYEYCVACCLNPDKRPILEEVLAKANGRQVALYAEVTDQFELCMTKCRTNSQSVQNENKYRNPEQKHCYGEIGDAGAAAAVTWISESGKDAQKMLPDDT</sequence>
<dbReference type="PANTHER" id="PTHR13481:SF0">
    <property type="entry name" value="SREBP REGULATING GENE PROTEIN"/>
    <property type="match status" value="1"/>
</dbReference>
<keyword evidence="4" id="KW-0333">Golgi apparatus</keyword>
<dbReference type="Pfam" id="PF10218">
    <property type="entry name" value="SPRING1"/>
    <property type="match status" value="1"/>
</dbReference>
<name>A0A182PUB9_9DIPT</name>
<dbReference type="PANTHER" id="PTHR13481">
    <property type="entry name" value="SREBP REGULATING GENE PROTEIN"/>
    <property type="match status" value="1"/>
</dbReference>
<accession>A0A182PUB9</accession>
<dbReference type="Proteomes" id="UP000075885">
    <property type="component" value="Unassembled WGS sequence"/>
</dbReference>
<evidence type="ECO:0000313" key="10">
    <source>
        <dbReference type="Proteomes" id="UP000075885"/>
    </source>
</evidence>
<evidence type="ECO:0000256" key="5">
    <source>
        <dbReference type="ARBA" id="ARBA00023136"/>
    </source>
</evidence>
<evidence type="ECO:0000256" key="1">
    <source>
        <dbReference type="ARBA" id="ARBA00004194"/>
    </source>
</evidence>
<dbReference type="GO" id="GO:0000139">
    <property type="term" value="C:Golgi membrane"/>
    <property type="evidence" value="ECO:0007669"/>
    <property type="project" value="UniProtKB-SubCell"/>
</dbReference>
<evidence type="ECO:0000256" key="2">
    <source>
        <dbReference type="ARBA" id="ARBA00022692"/>
    </source>
</evidence>
<organism evidence="9 10">
    <name type="scientific">Anopheles epiroticus</name>
    <dbReference type="NCBI Taxonomy" id="199890"/>
    <lineage>
        <taxon>Eukaryota</taxon>
        <taxon>Metazoa</taxon>
        <taxon>Ecdysozoa</taxon>
        <taxon>Arthropoda</taxon>
        <taxon>Hexapoda</taxon>
        <taxon>Insecta</taxon>
        <taxon>Pterygota</taxon>
        <taxon>Neoptera</taxon>
        <taxon>Endopterygota</taxon>
        <taxon>Diptera</taxon>
        <taxon>Nematocera</taxon>
        <taxon>Culicoidea</taxon>
        <taxon>Culicidae</taxon>
        <taxon>Anophelinae</taxon>
        <taxon>Anopheles</taxon>
    </lineage>
</organism>
<protein>
    <recommendedName>
        <fullName evidence="8">SREBP regulating gene protein</fullName>
    </recommendedName>
</protein>